<dbReference type="EMBL" id="KZ110593">
    <property type="protein sequence ID" value="OSX65370.1"/>
    <property type="molecule type" value="Genomic_DNA"/>
</dbReference>
<dbReference type="STRING" id="670580.A0A1X6NA31"/>
<feature type="domain" description="Aminotransferase class I/classII large" evidence="7">
    <location>
        <begin position="98"/>
        <end position="471"/>
    </location>
</feature>
<feature type="region of interest" description="Disordered" evidence="6">
    <location>
        <begin position="1"/>
        <end position="21"/>
    </location>
</feature>
<keyword evidence="4" id="KW-0808">Transferase</keyword>
<dbReference type="InterPro" id="IPR050859">
    <property type="entry name" value="Class-I_PLP-dep_aminotransf"/>
</dbReference>
<dbReference type="OrthoDB" id="691673at2759"/>
<evidence type="ECO:0000256" key="3">
    <source>
        <dbReference type="ARBA" id="ARBA00022576"/>
    </source>
</evidence>
<dbReference type="GO" id="GO:0030170">
    <property type="term" value="F:pyridoxal phosphate binding"/>
    <property type="evidence" value="ECO:0007669"/>
    <property type="project" value="InterPro"/>
</dbReference>
<evidence type="ECO:0000256" key="5">
    <source>
        <dbReference type="ARBA" id="ARBA00022898"/>
    </source>
</evidence>
<evidence type="ECO:0000256" key="2">
    <source>
        <dbReference type="ARBA" id="ARBA00007441"/>
    </source>
</evidence>
<gene>
    <name evidence="8" type="ORF">POSPLADRAFT_1044752</name>
</gene>
<protein>
    <recommendedName>
        <fullName evidence="7">Aminotransferase class I/classII large domain-containing protein</fullName>
    </recommendedName>
</protein>
<dbReference type="CDD" id="cd00609">
    <property type="entry name" value="AAT_like"/>
    <property type="match status" value="1"/>
</dbReference>
<keyword evidence="9" id="KW-1185">Reference proteome</keyword>
<dbReference type="GO" id="GO:0009074">
    <property type="term" value="P:aromatic amino acid family catabolic process"/>
    <property type="evidence" value="ECO:0007669"/>
    <property type="project" value="TreeGrafter"/>
</dbReference>
<keyword evidence="3" id="KW-0032">Aminotransferase</keyword>
<dbReference type="GO" id="GO:0006571">
    <property type="term" value="P:tyrosine biosynthetic process"/>
    <property type="evidence" value="ECO:0007669"/>
    <property type="project" value="TreeGrafter"/>
</dbReference>
<evidence type="ECO:0000259" key="7">
    <source>
        <dbReference type="Pfam" id="PF00155"/>
    </source>
</evidence>
<evidence type="ECO:0000313" key="9">
    <source>
        <dbReference type="Proteomes" id="UP000194127"/>
    </source>
</evidence>
<evidence type="ECO:0000256" key="6">
    <source>
        <dbReference type="SAM" id="MobiDB-lite"/>
    </source>
</evidence>
<dbReference type="GO" id="GO:0047536">
    <property type="term" value="F:2-aminoadipate transaminase activity"/>
    <property type="evidence" value="ECO:0007669"/>
    <property type="project" value="TreeGrafter"/>
</dbReference>
<dbReference type="GeneID" id="36323545"/>
<dbReference type="Gene3D" id="3.40.640.10">
    <property type="entry name" value="Type I PLP-dependent aspartate aminotransferase-like (Major domain)"/>
    <property type="match status" value="1"/>
</dbReference>
<comment type="cofactor">
    <cofactor evidence="1">
        <name>pyridoxal 5'-phosphate</name>
        <dbReference type="ChEBI" id="CHEBI:597326"/>
    </cofactor>
</comment>
<dbReference type="InterPro" id="IPR015424">
    <property type="entry name" value="PyrdxlP-dep_Trfase"/>
</dbReference>
<organism evidence="8 9">
    <name type="scientific">Postia placenta MAD-698-R-SB12</name>
    <dbReference type="NCBI Taxonomy" id="670580"/>
    <lineage>
        <taxon>Eukaryota</taxon>
        <taxon>Fungi</taxon>
        <taxon>Dikarya</taxon>
        <taxon>Basidiomycota</taxon>
        <taxon>Agaricomycotina</taxon>
        <taxon>Agaricomycetes</taxon>
        <taxon>Polyporales</taxon>
        <taxon>Adustoporiaceae</taxon>
        <taxon>Rhodonia</taxon>
    </lineage>
</organism>
<comment type="similarity">
    <text evidence="2">Belongs to the class-I pyridoxal-phosphate-dependent aminotransferase family.</text>
</comment>
<evidence type="ECO:0000256" key="1">
    <source>
        <dbReference type="ARBA" id="ARBA00001933"/>
    </source>
</evidence>
<dbReference type="PANTHER" id="PTHR42790">
    <property type="entry name" value="AMINOTRANSFERASE"/>
    <property type="match status" value="1"/>
</dbReference>
<accession>A0A1X6NA31</accession>
<feature type="compositionally biased region" description="Basic and acidic residues" evidence="6">
    <location>
        <begin position="11"/>
        <end position="21"/>
    </location>
</feature>
<dbReference type="PANTHER" id="PTHR42790:SF21">
    <property type="entry name" value="AROMATIC_AMINOADIPATE AMINOTRANSFERASE 1"/>
    <property type="match status" value="1"/>
</dbReference>
<dbReference type="GO" id="GO:0008793">
    <property type="term" value="F:aromatic-amino-acid transaminase activity"/>
    <property type="evidence" value="ECO:0007669"/>
    <property type="project" value="TreeGrafter"/>
</dbReference>
<proteinExistence type="inferred from homology"/>
<evidence type="ECO:0000256" key="4">
    <source>
        <dbReference type="ARBA" id="ARBA00022679"/>
    </source>
</evidence>
<feature type="compositionally biased region" description="Polar residues" evidence="6">
    <location>
        <begin position="1"/>
        <end position="10"/>
    </location>
</feature>
<dbReference type="RefSeq" id="XP_024342164.1">
    <property type="nucleotide sequence ID" value="XM_024478595.1"/>
</dbReference>
<dbReference type="InterPro" id="IPR015421">
    <property type="entry name" value="PyrdxlP-dep_Trfase_major"/>
</dbReference>
<dbReference type="GO" id="GO:0019878">
    <property type="term" value="P:lysine biosynthetic process via aminoadipic acid"/>
    <property type="evidence" value="ECO:0007669"/>
    <property type="project" value="TreeGrafter"/>
</dbReference>
<evidence type="ECO:0000313" key="8">
    <source>
        <dbReference type="EMBL" id="OSX65370.1"/>
    </source>
</evidence>
<keyword evidence="5" id="KW-0663">Pyridoxal phosphate</keyword>
<reference evidence="8 9" key="1">
    <citation type="submission" date="2017-04" db="EMBL/GenBank/DDBJ databases">
        <title>Genome Sequence of the Model Brown-Rot Fungus Postia placenta SB12.</title>
        <authorList>
            <consortium name="DOE Joint Genome Institute"/>
            <person name="Gaskell J."/>
            <person name="Kersten P."/>
            <person name="Larrondo L.F."/>
            <person name="Canessa P."/>
            <person name="Martinez D."/>
            <person name="Hibbett D."/>
            <person name="Schmoll M."/>
            <person name="Kubicek C.P."/>
            <person name="Martinez A.T."/>
            <person name="Yadav J."/>
            <person name="Master E."/>
            <person name="Magnuson J.K."/>
            <person name="James T."/>
            <person name="Yaver D."/>
            <person name="Berka R."/>
            <person name="Labutti K."/>
            <person name="Lipzen A."/>
            <person name="Aerts A."/>
            <person name="Barry K."/>
            <person name="Henrissat B."/>
            <person name="Blanchette R."/>
            <person name="Grigoriev I."/>
            <person name="Cullen D."/>
        </authorList>
    </citation>
    <scope>NUCLEOTIDE SEQUENCE [LARGE SCALE GENOMIC DNA]</scope>
    <source>
        <strain evidence="8 9">MAD-698-R-SB12</strain>
    </source>
</reference>
<dbReference type="InterPro" id="IPR004839">
    <property type="entry name" value="Aminotransferase_I/II_large"/>
</dbReference>
<dbReference type="AlphaFoldDB" id="A0A1X6NA31"/>
<name>A0A1X6NA31_9APHY</name>
<dbReference type="SUPFAM" id="SSF53383">
    <property type="entry name" value="PLP-dependent transferases"/>
    <property type="match status" value="1"/>
</dbReference>
<dbReference type="Pfam" id="PF00155">
    <property type="entry name" value="Aminotran_1_2"/>
    <property type="match status" value="1"/>
</dbReference>
<dbReference type="Proteomes" id="UP000194127">
    <property type="component" value="Unassembled WGS sequence"/>
</dbReference>
<sequence>MSSPSSSQVDLSHHLSAEAKLRRPNPMKEIWRLARRKPNMVSLANGDPHSSLYPIKSMQFEVASVDEKDPVASWRTAGPSARSQRLISTRDGPCALPVKTAMQYTTGAGLPETQCALTELTKFYHNPLDHTVTLTLGNADAVIKCFRLLGNPGDHFLADEFTFSALANAALPQGIKWVPVRIDDGGLIPEELERILSTWDEARGPKPHVLYTVPCGQNPTGSTLTVERRKRIYALAQRHDLIIIEDDPYYFLQYSAPASAAPARTLAPSFLSLDVDGRVLRVDSFSKIIAPGMRLGWVTSSAFFHAHLVSYTDSSTQHPHAFGQVFVTELLGPAGWTLPGFDAWVCGLRGEYQRRRDYFLALFARTVAPTGLAEARAPAAGMFVWVRIHVERHVRFRRERAIGRGRRTNCKQLMEELFEHCLDGGLVVMPGSVFVLSTDPEYDSPEGSIEDRMNYFRLTFAGTEEAMEQGLTIFGDALQEFFAEPASRLIKSEDVFDS</sequence>